<evidence type="ECO:0000313" key="3">
    <source>
        <dbReference type="EMBL" id="OAF67667.1"/>
    </source>
</evidence>
<feature type="chain" id="PRO_5008056762" evidence="2">
    <location>
        <begin position="21"/>
        <end position="316"/>
    </location>
</feature>
<organism evidence="3 4">
    <name type="scientific">Intoshia linei</name>
    <dbReference type="NCBI Taxonomy" id="1819745"/>
    <lineage>
        <taxon>Eukaryota</taxon>
        <taxon>Metazoa</taxon>
        <taxon>Spiralia</taxon>
        <taxon>Lophotrochozoa</taxon>
        <taxon>Mesozoa</taxon>
        <taxon>Orthonectida</taxon>
        <taxon>Rhopaluridae</taxon>
        <taxon>Intoshia</taxon>
    </lineage>
</organism>
<evidence type="ECO:0000256" key="2">
    <source>
        <dbReference type="SAM" id="SignalP"/>
    </source>
</evidence>
<sequence length="316" mass="36723">MNIKFFTIFLVVCLAFLASAKKFRHGHKSRDLGDKSNITLEDELTIEENVEDLEEPLSDKDLEKFAEDDNNESKHDLNPEQVQKIFKALVNQHDNISNILKHLTMENAPEFFANLKNKKDDAKHLIKQLINAFLTKQDLEKVENADLMCQIFKNYDEYADFNQFIDDVKKSVMCFGHILHKLNGFAQNKNGKELEQLFPIFVASVFEQGRVLKELNKQHKKVSQGPKYHENQDDDNTDDNDDDNNNDNDNDNKDDNDDDNNNDNDNDNKDDNDDNNNNDNDNDNKDDNDDKNKNKNKDKRGRKNGRNGNKHGKRHL</sequence>
<feature type="compositionally biased region" description="Acidic residues" evidence="1">
    <location>
        <begin position="232"/>
        <end position="281"/>
    </location>
</feature>
<evidence type="ECO:0000313" key="4">
    <source>
        <dbReference type="Proteomes" id="UP000078046"/>
    </source>
</evidence>
<dbReference type="AlphaFoldDB" id="A0A177B051"/>
<feature type="compositionally biased region" description="Basic and acidic residues" evidence="1">
    <location>
        <begin position="282"/>
        <end position="295"/>
    </location>
</feature>
<dbReference type="Proteomes" id="UP000078046">
    <property type="component" value="Unassembled WGS sequence"/>
</dbReference>
<keyword evidence="2" id="KW-0732">Signal</keyword>
<reference evidence="3 4" key="1">
    <citation type="submission" date="2016-04" db="EMBL/GenBank/DDBJ databases">
        <title>The genome of Intoshia linei affirms orthonectids as highly simplified spiralians.</title>
        <authorList>
            <person name="Mikhailov K.V."/>
            <person name="Slusarev G.S."/>
            <person name="Nikitin M.A."/>
            <person name="Logacheva M.D."/>
            <person name="Penin A."/>
            <person name="Aleoshin V."/>
            <person name="Panchin Y.V."/>
        </authorList>
    </citation>
    <scope>NUCLEOTIDE SEQUENCE [LARGE SCALE GENOMIC DNA]</scope>
    <source>
        <strain evidence="3">Intl2013</strain>
        <tissue evidence="3">Whole animal</tissue>
    </source>
</reference>
<proteinExistence type="predicted"/>
<feature type="signal peptide" evidence="2">
    <location>
        <begin position="1"/>
        <end position="20"/>
    </location>
</feature>
<protein>
    <submittedName>
        <fullName evidence="3">Uncharacterized protein</fullName>
    </submittedName>
</protein>
<feature type="compositionally biased region" description="Basic residues" evidence="1">
    <location>
        <begin position="296"/>
        <end position="316"/>
    </location>
</feature>
<feature type="region of interest" description="Disordered" evidence="1">
    <location>
        <begin position="217"/>
        <end position="316"/>
    </location>
</feature>
<accession>A0A177B051</accession>
<dbReference type="EMBL" id="LWCA01000603">
    <property type="protein sequence ID" value="OAF67667.1"/>
    <property type="molecule type" value="Genomic_DNA"/>
</dbReference>
<keyword evidence="4" id="KW-1185">Reference proteome</keyword>
<name>A0A177B051_9BILA</name>
<comment type="caution">
    <text evidence="3">The sequence shown here is derived from an EMBL/GenBank/DDBJ whole genome shotgun (WGS) entry which is preliminary data.</text>
</comment>
<evidence type="ECO:0000256" key="1">
    <source>
        <dbReference type="SAM" id="MobiDB-lite"/>
    </source>
</evidence>
<gene>
    <name evidence="3" type="ORF">A3Q56_04595</name>
</gene>